<keyword evidence="2" id="KW-1185">Reference proteome</keyword>
<dbReference type="AlphaFoldDB" id="A0A852TVC7"/>
<dbReference type="InterPro" id="IPR021398">
    <property type="entry name" value="DUF3037"/>
</dbReference>
<sequence length="135" mass="15264">MRDVFEYALLRVIPRLERGEAINAGVILYCQPRSYLAAHCHLDTERLRALDPDADIDGVRRALHAVELVCRAAEDAGPTRHEDAGRRFRWLTAPRSTIVQPGPIHTGLTDDPDAEARRLLELLVHHPTTQRPAHR</sequence>
<organism evidence="1 2">
    <name type="scientific">Spinactinospora alkalitolerans</name>
    <dbReference type="NCBI Taxonomy" id="687207"/>
    <lineage>
        <taxon>Bacteria</taxon>
        <taxon>Bacillati</taxon>
        <taxon>Actinomycetota</taxon>
        <taxon>Actinomycetes</taxon>
        <taxon>Streptosporangiales</taxon>
        <taxon>Nocardiopsidaceae</taxon>
        <taxon>Spinactinospora</taxon>
    </lineage>
</organism>
<name>A0A852TVC7_9ACTN</name>
<protein>
    <recommendedName>
        <fullName evidence="3">DUF3037 domain-containing protein</fullName>
    </recommendedName>
</protein>
<accession>A0A852TVC7</accession>
<comment type="caution">
    <text evidence="1">The sequence shown here is derived from an EMBL/GenBank/DDBJ whole genome shotgun (WGS) entry which is preliminary data.</text>
</comment>
<dbReference type="RefSeq" id="WP_179643557.1">
    <property type="nucleotide sequence ID" value="NZ_BAAAYY010000015.1"/>
</dbReference>
<evidence type="ECO:0008006" key="3">
    <source>
        <dbReference type="Google" id="ProtNLM"/>
    </source>
</evidence>
<gene>
    <name evidence="1" type="ORF">HDA32_002771</name>
</gene>
<dbReference type="Pfam" id="PF11236">
    <property type="entry name" value="DUF3037"/>
    <property type="match status" value="1"/>
</dbReference>
<evidence type="ECO:0000313" key="1">
    <source>
        <dbReference type="EMBL" id="NYE47651.1"/>
    </source>
</evidence>
<dbReference type="EMBL" id="JACCCC010000001">
    <property type="protein sequence ID" value="NYE47651.1"/>
    <property type="molecule type" value="Genomic_DNA"/>
</dbReference>
<proteinExistence type="predicted"/>
<evidence type="ECO:0000313" key="2">
    <source>
        <dbReference type="Proteomes" id="UP000589036"/>
    </source>
</evidence>
<dbReference type="Proteomes" id="UP000589036">
    <property type="component" value="Unassembled WGS sequence"/>
</dbReference>
<reference evidence="1 2" key="1">
    <citation type="submission" date="2020-07" db="EMBL/GenBank/DDBJ databases">
        <title>Sequencing the genomes of 1000 actinobacteria strains.</title>
        <authorList>
            <person name="Klenk H.-P."/>
        </authorList>
    </citation>
    <scope>NUCLEOTIDE SEQUENCE [LARGE SCALE GENOMIC DNA]</scope>
    <source>
        <strain evidence="1 2">CXB654</strain>
    </source>
</reference>